<feature type="coiled-coil region" evidence="1">
    <location>
        <begin position="294"/>
        <end position="328"/>
    </location>
</feature>
<reference evidence="4" key="1">
    <citation type="submission" date="2016-11" db="UniProtKB">
        <authorList>
            <consortium name="WormBaseParasite"/>
        </authorList>
    </citation>
    <scope>IDENTIFICATION</scope>
</reference>
<feature type="coiled-coil region" evidence="1">
    <location>
        <begin position="200"/>
        <end position="270"/>
    </location>
</feature>
<proteinExistence type="predicted"/>
<dbReference type="Proteomes" id="UP000095280">
    <property type="component" value="Unplaced"/>
</dbReference>
<accession>A0A1I8HMY0</accession>
<evidence type="ECO:0000313" key="4">
    <source>
        <dbReference type="WBParaSite" id="maker-uti_cns_0007047-snap-gene-0.3-mRNA-1"/>
    </source>
</evidence>
<keyword evidence="1" id="KW-0175">Coiled coil</keyword>
<evidence type="ECO:0000313" key="3">
    <source>
        <dbReference type="Proteomes" id="UP000095280"/>
    </source>
</evidence>
<evidence type="ECO:0000256" key="2">
    <source>
        <dbReference type="SAM" id="MobiDB-lite"/>
    </source>
</evidence>
<protein>
    <submittedName>
        <fullName evidence="4">Golgin-84</fullName>
    </submittedName>
</protein>
<keyword evidence="3" id="KW-1185">Reference proteome</keyword>
<evidence type="ECO:0000256" key="1">
    <source>
        <dbReference type="SAM" id="Coils"/>
    </source>
</evidence>
<sequence length="417" mass="45941">NKIFQLEPKQQQSAALAASQLLQLRCKHPAIAQQVQQANVISSQLDSLDQVESLRSEIATLRANCSELTHKLGQLEASSAIVNETAHCLDNDLATVKAATDAELARVSQLDREKSLATAAADSAAWLRGELQRLRSRLAKAESVEQELKTLRIEASESGSLRRQLSHAVESVNAEQTRCRRLEADRTRLLGDSANSSESIDNLKRALESTQSMLSEQRRLTCRTQLETQQLSIRLAESVEPEVQKLRSDMRRLRERRDELLAEQQQARILSNMAAADSSATPFSSDISIAASTAAQQQAEAELAAVSHEELEREILQAKLRCDQLEASVANSDSATKTLCCTLDQLDAVIKRMRFTTPADNISVSLRTHSSTALSRRWPPTVLLGGNWGGVADGRDTPGSRFMARQRQRQRVDGGAK</sequence>
<dbReference type="AlphaFoldDB" id="A0A1I8HMY0"/>
<feature type="coiled-coil region" evidence="1">
    <location>
        <begin position="51"/>
        <end position="78"/>
    </location>
</feature>
<dbReference type="WBParaSite" id="maker-uti_cns_0007047-snap-gene-0.3-mRNA-1">
    <property type="protein sequence ID" value="maker-uti_cns_0007047-snap-gene-0.3-mRNA-1"/>
    <property type="gene ID" value="maker-uti_cns_0007047-snap-gene-0.3"/>
</dbReference>
<feature type="region of interest" description="Disordered" evidence="2">
    <location>
        <begin position="389"/>
        <end position="417"/>
    </location>
</feature>
<organism evidence="3 4">
    <name type="scientific">Macrostomum lignano</name>
    <dbReference type="NCBI Taxonomy" id="282301"/>
    <lineage>
        <taxon>Eukaryota</taxon>
        <taxon>Metazoa</taxon>
        <taxon>Spiralia</taxon>
        <taxon>Lophotrochozoa</taxon>
        <taxon>Platyhelminthes</taxon>
        <taxon>Rhabditophora</taxon>
        <taxon>Macrostomorpha</taxon>
        <taxon>Macrostomida</taxon>
        <taxon>Macrostomidae</taxon>
        <taxon>Macrostomum</taxon>
    </lineage>
</organism>
<name>A0A1I8HMY0_9PLAT</name>